<sequence length="228" mass="25575">MADRPILFSAPMVLALLADTKTQTRRVMKPQPFESGYFDGDVELTVIPANDQWPKAFRFNAEAVGGDAILGEIFEPRISEGDRLWVRETLKADSNDQAARWITYGADGAVTPHGLVRWDWKRDSIPSIHMPRWASRLTLTVTDVRVERLQDISEADAQAEGAVPYYCAASKLDTYGPSHAMCGCDHRAGFCLIWEKINGIESWDANPWVTVYAFSVEKQNIDLIERAA</sequence>
<accession>A0A1L3ZBG7</accession>
<protein>
    <submittedName>
        <fullName evidence="1">Uncharacterized protein</fullName>
    </submittedName>
</protein>
<dbReference type="AlphaFoldDB" id="A0A1L3ZBG7"/>
<dbReference type="Proteomes" id="UP000183050">
    <property type="component" value="Chromosome"/>
</dbReference>
<proteinExistence type="predicted"/>
<reference evidence="1 2" key="1">
    <citation type="submission" date="2016-11" db="EMBL/GenBank/DDBJ databases">
        <title>Rhizobium leguminosarum bv. viciae strain Vaf12 isolated from Vavilovia formosa root nodules from Russia, Dagestan.</title>
        <authorList>
            <person name="Kimeklis A."/>
        </authorList>
    </citation>
    <scope>NUCLEOTIDE SEQUENCE [LARGE SCALE GENOMIC DNA]</scope>
    <source>
        <strain evidence="1 2">Vaf-108</strain>
    </source>
</reference>
<evidence type="ECO:0000313" key="1">
    <source>
        <dbReference type="EMBL" id="API52911.1"/>
    </source>
</evidence>
<dbReference type="RefSeq" id="WP_072639355.1">
    <property type="nucleotide sequence ID" value="NZ_CP018228.1"/>
</dbReference>
<name>A0A1L3ZBG7_RHILE</name>
<gene>
    <name evidence="1" type="ORF">BMW22_15930</name>
</gene>
<evidence type="ECO:0000313" key="2">
    <source>
        <dbReference type="Proteomes" id="UP000183050"/>
    </source>
</evidence>
<organism evidence="1 2">
    <name type="scientific">Rhizobium leguminosarum</name>
    <dbReference type="NCBI Taxonomy" id="384"/>
    <lineage>
        <taxon>Bacteria</taxon>
        <taxon>Pseudomonadati</taxon>
        <taxon>Pseudomonadota</taxon>
        <taxon>Alphaproteobacteria</taxon>
        <taxon>Hyphomicrobiales</taxon>
        <taxon>Rhizobiaceae</taxon>
        <taxon>Rhizobium/Agrobacterium group</taxon>
        <taxon>Rhizobium</taxon>
    </lineage>
</organism>
<dbReference type="EMBL" id="CP018228">
    <property type="protein sequence ID" value="API52911.1"/>
    <property type="molecule type" value="Genomic_DNA"/>
</dbReference>